<dbReference type="EMBL" id="CAJNNW010018419">
    <property type="protein sequence ID" value="CAE8662864.1"/>
    <property type="molecule type" value="Genomic_DNA"/>
</dbReference>
<organism evidence="2 3">
    <name type="scientific">Polarella glacialis</name>
    <name type="common">Dinoflagellate</name>
    <dbReference type="NCBI Taxonomy" id="89957"/>
    <lineage>
        <taxon>Eukaryota</taxon>
        <taxon>Sar</taxon>
        <taxon>Alveolata</taxon>
        <taxon>Dinophyceae</taxon>
        <taxon>Suessiales</taxon>
        <taxon>Suessiaceae</taxon>
        <taxon>Polarella</taxon>
    </lineage>
</organism>
<feature type="region of interest" description="Disordered" evidence="1">
    <location>
        <begin position="1"/>
        <end position="34"/>
    </location>
</feature>
<reference evidence="2" key="1">
    <citation type="submission" date="2021-02" db="EMBL/GenBank/DDBJ databases">
        <authorList>
            <person name="Dougan E. K."/>
            <person name="Rhodes N."/>
            <person name="Thang M."/>
            <person name="Chan C."/>
        </authorList>
    </citation>
    <scope>NUCLEOTIDE SEQUENCE</scope>
</reference>
<dbReference type="AlphaFoldDB" id="A0A813J3M0"/>
<proteinExistence type="predicted"/>
<name>A0A813J3M0_POLGL</name>
<feature type="compositionally biased region" description="Polar residues" evidence="1">
    <location>
        <begin position="1"/>
        <end position="20"/>
    </location>
</feature>
<gene>
    <name evidence="2" type="ORF">PGLA2088_LOCUS15062</name>
</gene>
<evidence type="ECO:0000313" key="3">
    <source>
        <dbReference type="Proteomes" id="UP000626109"/>
    </source>
</evidence>
<sequence length="123" mass="13808">MENGMCSSSNKTPPRQSGSSAIGKRTPQWRTEMLPSRRVVNHAQLTRSFMKQASPTYQGDNNEVKLSPVSFITSYRLQGRKQFQSSLTDGKFAQLCRVKDGNPQVIQTKAEGHPSYQSLWGPF</sequence>
<accession>A0A813J3M0</accession>
<comment type="caution">
    <text evidence="2">The sequence shown here is derived from an EMBL/GenBank/DDBJ whole genome shotgun (WGS) entry which is preliminary data.</text>
</comment>
<evidence type="ECO:0000313" key="2">
    <source>
        <dbReference type="EMBL" id="CAE8662864.1"/>
    </source>
</evidence>
<protein>
    <submittedName>
        <fullName evidence="2">Uncharacterized protein</fullName>
    </submittedName>
</protein>
<evidence type="ECO:0000256" key="1">
    <source>
        <dbReference type="SAM" id="MobiDB-lite"/>
    </source>
</evidence>
<dbReference type="Proteomes" id="UP000626109">
    <property type="component" value="Unassembled WGS sequence"/>
</dbReference>